<organism evidence="1 2">
    <name type="scientific">Marchantia polymorpha subsp. ruderalis</name>
    <dbReference type="NCBI Taxonomy" id="1480154"/>
    <lineage>
        <taxon>Eukaryota</taxon>
        <taxon>Viridiplantae</taxon>
        <taxon>Streptophyta</taxon>
        <taxon>Embryophyta</taxon>
        <taxon>Marchantiophyta</taxon>
        <taxon>Marchantiopsida</taxon>
        <taxon>Marchantiidae</taxon>
        <taxon>Marchantiales</taxon>
        <taxon>Marchantiaceae</taxon>
        <taxon>Marchantia</taxon>
    </lineage>
</organism>
<keyword evidence="2" id="KW-1185">Reference proteome</keyword>
<evidence type="ECO:0000313" key="2">
    <source>
        <dbReference type="Proteomes" id="UP000077202"/>
    </source>
</evidence>
<comment type="caution">
    <text evidence="1">The sequence shown here is derived from an EMBL/GenBank/DDBJ whole genome shotgun (WGS) entry which is preliminary data.</text>
</comment>
<sequence>MQKTGYIWTREEHQGTRKLGRVLAKPEFVDYVITPLINSISATLAQLRYLHILFTLGQGERGESVKYATKIESLLGSPEASACTVPALEPPDWHESIMLQDKATDDGPGLSQPKLPV</sequence>
<evidence type="ECO:0000313" key="1">
    <source>
        <dbReference type="EMBL" id="OAE27767.1"/>
    </source>
</evidence>
<dbReference type="Proteomes" id="UP000077202">
    <property type="component" value="Unassembled WGS sequence"/>
</dbReference>
<dbReference type="EMBL" id="LVLJ01001833">
    <property type="protein sequence ID" value="OAE27767.1"/>
    <property type="molecule type" value="Genomic_DNA"/>
</dbReference>
<dbReference type="AlphaFoldDB" id="A0A176W402"/>
<proteinExistence type="predicted"/>
<reference evidence="1" key="1">
    <citation type="submission" date="2016-03" db="EMBL/GenBank/DDBJ databases">
        <title>Mechanisms controlling the formation of the plant cell surface in tip-growing cells are functionally conserved among land plants.</title>
        <authorList>
            <person name="Honkanen S."/>
            <person name="Jones V.A."/>
            <person name="Morieri G."/>
            <person name="Champion C."/>
            <person name="Hetherington A.J."/>
            <person name="Kelly S."/>
            <person name="Saint-Marcoux D."/>
            <person name="Proust H."/>
            <person name="Prescott H."/>
            <person name="Dolan L."/>
        </authorList>
    </citation>
    <scope>NUCLEOTIDE SEQUENCE [LARGE SCALE GENOMIC DNA]</scope>
    <source>
        <tissue evidence="1">Whole gametophyte</tissue>
    </source>
</reference>
<protein>
    <submittedName>
        <fullName evidence="1">Uncharacterized protein</fullName>
    </submittedName>
</protein>
<name>A0A176W402_MARPO</name>
<gene>
    <name evidence="1" type="ORF">AXG93_1669s1050</name>
</gene>
<accession>A0A176W402</accession>